<protein>
    <recommendedName>
        <fullName evidence="3">Reverse transcriptase domain-containing protein</fullName>
    </recommendedName>
</protein>
<keyword evidence="2" id="KW-1185">Reference proteome</keyword>
<gene>
    <name evidence="1" type="ORF">BaRGS_00023940</name>
</gene>
<dbReference type="Proteomes" id="UP001519460">
    <property type="component" value="Unassembled WGS sequence"/>
</dbReference>
<evidence type="ECO:0000313" key="2">
    <source>
        <dbReference type="Proteomes" id="UP001519460"/>
    </source>
</evidence>
<evidence type="ECO:0008006" key="3">
    <source>
        <dbReference type="Google" id="ProtNLM"/>
    </source>
</evidence>
<dbReference type="AlphaFoldDB" id="A0ABD0KC80"/>
<name>A0ABD0KC80_9CAEN</name>
<evidence type="ECO:0000313" key="1">
    <source>
        <dbReference type="EMBL" id="KAK7484766.1"/>
    </source>
</evidence>
<dbReference type="EMBL" id="JACVVK020000204">
    <property type="protein sequence ID" value="KAK7484766.1"/>
    <property type="molecule type" value="Genomic_DNA"/>
</dbReference>
<reference evidence="1 2" key="1">
    <citation type="journal article" date="2023" name="Sci. Data">
        <title>Genome assembly of the Korean intertidal mud-creeper Batillaria attramentaria.</title>
        <authorList>
            <person name="Patra A.K."/>
            <person name="Ho P.T."/>
            <person name="Jun S."/>
            <person name="Lee S.J."/>
            <person name="Kim Y."/>
            <person name="Won Y.J."/>
        </authorList>
    </citation>
    <scope>NUCLEOTIDE SEQUENCE [LARGE SCALE GENOMIC DNA]</scope>
    <source>
        <strain evidence="1">Wonlab-2016</strain>
    </source>
</reference>
<organism evidence="1 2">
    <name type="scientific">Batillaria attramentaria</name>
    <dbReference type="NCBI Taxonomy" id="370345"/>
    <lineage>
        <taxon>Eukaryota</taxon>
        <taxon>Metazoa</taxon>
        <taxon>Spiralia</taxon>
        <taxon>Lophotrochozoa</taxon>
        <taxon>Mollusca</taxon>
        <taxon>Gastropoda</taxon>
        <taxon>Caenogastropoda</taxon>
        <taxon>Sorbeoconcha</taxon>
        <taxon>Cerithioidea</taxon>
        <taxon>Batillariidae</taxon>
        <taxon>Batillaria</taxon>
    </lineage>
</organism>
<accession>A0ABD0KC80</accession>
<proteinExistence type="predicted"/>
<comment type="caution">
    <text evidence="1">The sequence shown here is derived from an EMBL/GenBank/DDBJ whole genome shotgun (WGS) entry which is preliminary data.</text>
</comment>
<sequence>MRAREALGTHILPGRTDLFLLLFADDLALLSDSPIGLQNHITCLLDAGAVRKLRLWYLATGVPSVAEKWCIGTKEIEVNRFAQLGSHALQDVARATKLLSHDVNAALDVHVHEVCTVSEPVHEKGI</sequence>